<keyword evidence="1" id="KW-1133">Transmembrane helix</keyword>
<accession>A0A0D2L795</accession>
<proteinExistence type="predicted"/>
<dbReference type="Gene3D" id="3.40.50.300">
    <property type="entry name" value="P-loop containing nucleotide triphosphate hydrolases"/>
    <property type="match status" value="1"/>
</dbReference>
<feature type="transmembrane region" description="Helical" evidence="1">
    <location>
        <begin position="289"/>
        <end position="310"/>
    </location>
</feature>
<name>A0A0D2L795_HYPSF</name>
<dbReference type="InterPro" id="IPR027417">
    <property type="entry name" value="P-loop_NTPase"/>
</dbReference>
<protein>
    <recommendedName>
        <fullName evidence="2">Dynamin N-terminal domain-containing protein</fullName>
    </recommendedName>
</protein>
<dbReference type="STRING" id="945553.A0A0D2L795"/>
<dbReference type="AlphaFoldDB" id="A0A0D2L795"/>
<dbReference type="Pfam" id="PF00350">
    <property type="entry name" value="Dynamin_N"/>
    <property type="match status" value="1"/>
</dbReference>
<dbReference type="SUPFAM" id="SSF52540">
    <property type="entry name" value="P-loop containing nucleoside triphosphate hydrolases"/>
    <property type="match status" value="1"/>
</dbReference>
<reference evidence="4" key="1">
    <citation type="submission" date="2014-04" db="EMBL/GenBank/DDBJ databases">
        <title>Evolutionary Origins and Diversification of the Mycorrhizal Mutualists.</title>
        <authorList>
            <consortium name="DOE Joint Genome Institute"/>
            <consortium name="Mycorrhizal Genomics Consortium"/>
            <person name="Kohler A."/>
            <person name="Kuo A."/>
            <person name="Nagy L.G."/>
            <person name="Floudas D."/>
            <person name="Copeland A."/>
            <person name="Barry K.W."/>
            <person name="Cichocki N."/>
            <person name="Veneault-Fourrey C."/>
            <person name="LaButti K."/>
            <person name="Lindquist E.A."/>
            <person name="Lipzen A."/>
            <person name="Lundell T."/>
            <person name="Morin E."/>
            <person name="Murat C."/>
            <person name="Riley R."/>
            <person name="Ohm R."/>
            <person name="Sun H."/>
            <person name="Tunlid A."/>
            <person name="Henrissat B."/>
            <person name="Grigoriev I.V."/>
            <person name="Hibbett D.S."/>
            <person name="Martin F."/>
        </authorList>
    </citation>
    <scope>NUCLEOTIDE SEQUENCE [LARGE SCALE GENOMIC DNA]</scope>
    <source>
        <strain evidence="4">FD-334 SS-4</strain>
    </source>
</reference>
<evidence type="ECO:0000259" key="2">
    <source>
        <dbReference type="Pfam" id="PF00350"/>
    </source>
</evidence>
<feature type="domain" description="Dynamin N-terminal" evidence="2">
    <location>
        <begin position="8"/>
        <end position="166"/>
    </location>
</feature>
<dbReference type="InterPro" id="IPR045063">
    <property type="entry name" value="Dynamin_N"/>
</dbReference>
<keyword evidence="1" id="KW-0472">Membrane</keyword>
<dbReference type="OrthoDB" id="10632922at2759"/>
<evidence type="ECO:0000256" key="1">
    <source>
        <dbReference type="SAM" id="Phobius"/>
    </source>
</evidence>
<keyword evidence="1" id="KW-0812">Transmembrane</keyword>
<organism evidence="3 4">
    <name type="scientific">Hypholoma sublateritium (strain FD-334 SS-4)</name>
    <dbReference type="NCBI Taxonomy" id="945553"/>
    <lineage>
        <taxon>Eukaryota</taxon>
        <taxon>Fungi</taxon>
        <taxon>Dikarya</taxon>
        <taxon>Basidiomycota</taxon>
        <taxon>Agaricomycotina</taxon>
        <taxon>Agaricomycetes</taxon>
        <taxon>Agaricomycetidae</taxon>
        <taxon>Agaricales</taxon>
        <taxon>Agaricineae</taxon>
        <taxon>Strophariaceae</taxon>
        <taxon>Hypholoma</taxon>
    </lineage>
</organism>
<keyword evidence="4" id="KW-1185">Reference proteome</keyword>
<dbReference type="EMBL" id="KN817546">
    <property type="protein sequence ID" value="KJA22982.1"/>
    <property type="molecule type" value="Genomic_DNA"/>
</dbReference>
<sequence>MVHNYSKIVVVGAQGSGKSTFIGSITGICLGIPTLCPVEWNIIPAANWSATVSVAHHKPNTLSATGIGFTPPKQIGDICSSPSQLISLLKRAEILTIYPGIDMAHVFTLNEGTIGTILASSTSRISGGMICITLKYPCVLLTKQITIVDVPDVDSEKGNQALTFAKSINKDLCKTILIFNHLDCSISPWSMEAIQQHQCFFVHLPADHFPGPQFSFLEADIQHLRQEEAAFFRLCEPWASRSGRGNLGVPNVLKWCLPNREPLSRYWFQQLLEQAYKGLFIVVCDAVRFLKWILSALLILYVLCLVAVILENFVQ</sequence>
<evidence type="ECO:0000313" key="3">
    <source>
        <dbReference type="EMBL" id="KJA22982.1"/>
    </source>
</evidence>
<dbReference type="Proteomes" id="UP000054270">
    <property type="component" value="Unassembled WGS sequence"/>
</dbReference>
<evidence type="ECO:0000313" key="4">
    <source>
        <dbReference type="Proteomes" id="UP000054270"/>
    </source>
</evidence>
<gene>
    <name evidence="3" type="ORF">HYPSUDRAFT_54623</name>
</gene>